<keyword evidence="3" id="KW-1185">Reference proteome</keyword>
<dbReference type="EMBL" id="JAHRIP010066193">
    <property type="protein sequence ID" value="MEQ2306335.1"/>
    <property type="molecule type" value="Genomic_DNA"/>
</dbReference>
<name>A0ABV0ZL72_9TELE</name>
<evidence type="ECO:0000313" key="2">
    <source>
        <dbReference type="EMBL" id="MEQ2306335.1"/>
    </source>
</evidence>
<sequence length="133" mass="14986">MPKRNVKAAEESCGGVHMLWHMYPSSTSYINTFALSIEMADCGDESSSNHWLLHHKVVTYQEGERRRGKSFHASMDNSGERSVSSSGLLGEKERYDGPSTVDWNKNKDGDSVSLTPPNFFHEFSSRWPTGENE</sequence>
<protein>
    <submittedName>
        <fullName evidence="2">Uncharacterized protein</fullName>
    </submittedName>
</protein>
<comment type="caution">
    <text evidence="2">The sequence shown here is derived from an EMBL/GenBank/DDBJ whole genome shotgun (WGS) entry which is preliminary data.</text>
</comment>
<gene>
    <name evidence="2" type="ORF">AMECASPLE_007185</name>
</gene>
<feature type="compositionally biased region" description="Polar residues" evidence="1">
    <location>
        <begin position="75"/>
        <end position="87"/>
    </location>
</feature>
<feature type="region of interest" description="Disordered" evidence="1">
    <location>
        <begin position="62"/>
        <end position="133"/>
    </location>
</feature>
<evidence type="ECO:0000256" key="1">
    <source>
        <dbReference type="SAM" id="MobiDB-lite"/>
    </source>
</evidence>
<dbReference type="Proteomes" id="UP001469553">
    <property type="component" value="Unassembled WGS sequence"/>
</dbReference>
<evidence type="ECO:0000313" key="3">
    <source>
        <dbReference type="Proteomes" id="UP001469553"/>
    </source>
</evidence>
<proteinExistence type="predicted"/>
<organism evidence="2 3">
    <name type="scientific">Ameca splendens</name>
    <dbReference type="NCBI Taxonomy" id="208324"/>
    <lineage>
        <taxon>Eukaryota</taxon>
        <taxon>Metazoa</taxon>
        <taxon>Chordata</taxon>
        <taxon>Craniata</taxon>
        <taxon>Vertebrata</taxon>
        <taxon>Euteleostomi</taxon>
        <taxon>Actinopterygii</taxon>
        <taxon>Neopterygii</taxon>
        <taxon>Teleostei</taxon>
        <taxon>Neoteleostei</taxon>
        <taxon>Acanthomorphata</taxon>
        <taxon>Ovalentaria</taxon>
        <taxon>Atherinomorphae</taxon>
        <taxon>Cyprinodontiformes</taxon>
        <taxon>Goodeidae</taxon>
        <taxon>Ameca</taxon>
    </lineage>
</organism>
<accession>A0ABV0ZL72</accession>
<reference evidence="2 3" key="1">
    <citation type="submission" date="2021-06" db="EMBL/GenBank/DDBJ databases">
        <authorList>
            <person name="Palmer J.M."/>
        </authorList>
    </citation>
    <scope>NUCLEOTIDE SEQUENCE [LARGE SCALE GENOMIC DNA]</scope>
    <source>
        <strain evidence="2 3">AS_MEX2019</strain>
        <tissue evidence="2">Muscle</tissue>
    </source>
</reference>